<evidence type="ECO:0000256" key="5">
    <source>
        <dbReference type="ARBA" id="ARBA00022777"/>
    </source>
</evidence>
<gene>
    <name evidence="8" type="ORF">QO018_000908</name>
</gene>
<feature type="region of interest" description="Disordered" evidence="6">
    <location>
        <begin position="1"/>
        <end position="30"/>
    </location>
</feature>
<dbReference type="SMART" id="SM00388">
    <property type="entry name" value="HisKA"/>
    <property type="match status" value="1"/>
</dbReference>
<dbReference type="InterPro" id="IPR003661">
    <property type="entry name" value="HisK_dim/P_dom"/>
</dbReference>
<dbReference type="InterPro" id="IPR003594">
    <property type="entry name" value="HATPase_dom"/>
</dbReference>
<dbReference type="GO" id="GO:0004673">
    <property type="term" value="F:protein histidine kinase activity"/>
    <property type="evidence" value="ECO:0007669"/>
    <property type="project" value="UniProtKB-EC"/>
</dbReference>
<proteinExistence type="predicted"/>
<dbReference type="InterPro" id="IPR036097">
    <property type="entry name" value="HisK_dim/P_sf"/>
</dbReference>
<feature type="compositionally biased region" description="Basic and acidic residues" evidence="6">
    <location>
        <begin position="9"/>
        <end position="19"/>
    </location>
</feature>
<dbReference type="InterPro" id="IPR005467">
    <property type="entry name" value="His_kinase_dom"/>
</dbReference>
<keyword evidence="9" id="KW-1185">Reference proteome</keyword>
<dbReference type="PRINTS" id="PR00344">
    <property type="entry name" value="BCTRLSENSOR"/>
</dbReference>
<evidence type="ECO:0000256" key="2">
    <source>
        <dbReference type="ARBA" id="ARBA00012438"/>
    </source>
</evidence>
<reference evidence="8 9" key="1">
    <citation type="submission" date="2023-07" db="EMBL/GenBank/DDBJ databases">
        <title>Genomic Encyclopedia of Type Strains, Phase IV (KMG-IV): sequencing the most valuable type-strain genomes for metagenomic binning, comparative biology and taxonomic classification.</title>
        <authorList>
            <person name="Goeker M."/>
        </authorList>
    </citation>
    <scope>NUCLEOTIDE SEQUENCE [LARGE SCALE GENOMIC DNA]</scope>
    <source>
        <strain evidence="8 9">DSM 19922</strain>
    </source>
</reference>
<sequence>MDSSAKTCARRERDQRGSDEIQSTHAPDSVGGRIANALPAAALAFLPDAAGVLSAYHDSTGAVVDLMWQAANPAAERLLGTGPLAGRRLHGDSTDSACPALFSILVDALRRPVERTVTARRGVTPMRWRVSATPVQSGPTPAALCVTLVDLGPTPVPAHRAAESADKVKREFLAQVSHELRTPLNAILGFSELLLSEPFGPLGSPRYRGYATDIREAGSHLLALVDDLLELSNIDAGRATLAEDAIDLAVLSRQVMGSLEPSAAEGHVTLHRDVPADLPLLRGDASAIGQMLTNLLSNAVTFTPPGGRAVLTARVMPDGGIGLMVADTGVGIPVDDLSRVLQPFERSDSTIARNSKGVGLGLPIVKRLVEIHEGRLELISETGSGTSAVLVFPASRSLPRAMCGPARPPTSRSPSGASSGS</sequence>
<dbReference type="SUPFAM" id="SSF55874">
    <property type="entry name" value="ATPase domain of HSP90 chaperone/DNA topoisomerase II/histidine kinase"/>
    <property type="match status" value="1"/>
</dbReference>
<feature type="domain" description="Histidine kinase" evidence="7">
    <location>
        <begin position="175"/>
        <end position="396"/>
    </location>
</feature>
<dbReference type="CDD" id="cd00082">
    <property type="entry name" value="HisKA"/>
    <property type="match status" value="1"/>
</dbReference>
<dbReference type="SUPFAM" id="SSF47384">
    <property type="entry name" value="Homodimeric domain of signal transducing histidine kinase"/>
    <property type="match status" value="1"/>
</dbReference>
<evidence type="ECO:0000256" key="3">
    <source>
        <dbReference type="ARBA" id="ARBA00022553"/>
    </source>
</evidence>
<evidence type="ECO:0000259" key="7">
    <source>
        <dbReference type="PROSITE" id="PS50109"/>
    </source>
</evidence>
<evidence type="ECO:0000256" key="1">
    <source>
        <dbReference type="ARBA" id="ARBA00000085"/>
    </source>
</evidence>
<evidence type="ECO:0000256" key="4">
    <source>
        <dbReference type="ARBA" id="ARBA00022679"/>
    </source>
</evidence>
<keyword evidence="3" id="KW-0597">Phosphoprotein</keyword>
<accession>A0ABU0MF70</accession>
<dbReference type="Pfam" id="PF02518">
    <property type="entry name" value="HATPase_c"/>
    <property type="match status" value="1"/>
</dbReference>
<keyword evidence="5 8" id="KW-0418">Kinase</keyword>
<dbReference type="InterPro" id="IPR036890">
    <property type="entry name" value="HATPase_C_sf"/>
</dbReference>
<evidence type="ECO:0000256" key="6">
    <source>
        <dbReference type="SAM" id="MobiDB-lite"/>
    </source>
</evidence>
<dbReference type="EC" id="2.7.13.3" evidence="2"/>
<dbReference type="InterPro" id="IPR004358">
    <property type="entry name" value="Sig_transdc_His_kin-like_C"/>
</dbReference>
<keyword evidence="4 8" id="KW-0808">Transferase</keyword>
<dbReference type="Gene3D" id="3.30.565.10">
    <property type="entry name" value="Histidine kinase-like ATPase, C-terminal domain"/>
    <property type="match status" value="1"/>
</dbReference>
<feature type="compositionally biased region" description="Low complexity" evidence="6">
    <location>
        <begin position="409"/>
        <end position="421"/>
    </location>
</feature>
<dbReference type="PANTHER" id="PTHR43047:SF72">
    <property type="entry name" value="OSMOSENSING HISTIDINE PROTEIN KINASE SLN1"/>
    <property type="match status" value="1"/>
</dbReference>
<evidence type="ECO:0000313" key="9">
    <source>
        <dbReference type="Proteomes" id="UP001244552"/>
    </source>
</evidence>
<name>A0ABU0MF70_9PROT</name>
<dbReference type="Proteomes" id="UP001244552">
    <property type="component" value="Unassembled WGS sequence"/>
</dbReference>
<dbReference type="PANTHER" id="PTHR43047">
    <property type="entry name" value="TWO-COMPONENT HISTIDINE PROTEIN KINASE"/>
    <property type="match status" value="1"/>
</dbReference>
<dbReference type="PROSITE" id="PS50109">
    <property type="entry name" value="HIS_KIN"/>
    <property type="match status" value="1"/>
</dbReference>
<dbReference type="SMART" id="SM00387">
    <property type="entry name" value="HATPase_c"/>
    <property type="match status" value="1"/>
</dbReference>
<dbReference type="EMBL" id="JAUSVU010000002">
    <property type="protein sequence ID" value="MDQ0532072.1"/>
    <property type="molecule type" value="Genomic_DNA"/>
</dbReference>
<dbReference type="Pfam" id="PF00512">
    <property type="entry name" value="HisKA"/>
    <property type="match status" value="1"/>
</dbReference>
<comment type="catalytic activity">
    <reaction evidence="1">
        <text>ATP + protein L-histidine = ADP + protein N-phospho-L-histidine.</text>
        <dbReference type="EC" id="2.7.13.3"/>
    </reaction>
</comment>
<organism evidence="8 9">
    <name type="scientific">Azospirillum picis</name>
    <dbReference type="NCBI Taxonomy" id="488438"/>
    <lineage>
        <taxon>Bacteria</taxon>
        <taxon>Pseudomonadati</taxon>
        <taxon>Pseudomonadota</taxon>
        <taxon>Alphaproteobacteria</taxon>
        <taxon>Rhodospirillales</taxon>
        <taxon>Azospirillaceae</taxon>
        <taxon>Azospirillum</taxon>
    </lineage>
</organism>
<feature type="region of interest" description="Disordered" evidence="6">
    <location>
        <begin position="400"/>
        <end position="421"/>
    </location>
</feature>
<evidence type="ECO:0000313" key="8">
    <source>
        <dbReference type="EMBL" id="MDQ0532072.1"/>
    </source>
</evidence>
<comment type="caution">
    <text evidence="8">The sequence shown here is derived from an EMBL/GenBank/DDBJ whole genome shotgun (WGS) entry which is preliminary data.</text>
</comment>
<dbReference type="RefSeq" id="WP_246512795.1">
    <property type="nucleotide sequence ID" value="NZ_JAGINO010000002.1"/>
</dbReference>
<dbReference type="Gene3D" id="1.10.287.130">
    <property type="match status" value="1"/>
</dbReference>
<protein>
    <recommendedName>
        <fullName evidence="2">histidine kinase</fullName>
        <ecNumber evidence="2">2.7.13.3</ecNumber>
    </recommendedName>
</protein>